<evidence type="ECO:0000313" key="5">
    <source>
        <dbReference type="Proteomes" id="UP000250043"/>
    </source>
</evidence>
<dbReference type="InterPro" id="IPR001841">
    <property type="entry name" value="Znf_RING"/>
</dbReference>
<evidence type="ECO:0000259" key="3">
    <source>
        <dbReference type="PROSITE" id="PS50089"/>
    </source>
</evidence>
<dbReference type="InterPro" id="IPR052443">
    <property type="entry name" value="E3_ubiq-ligase_RNF220-like"/>
</dbReference>
<dbReference type="AlphaFoldDB" id="A0A8E2DR85"/>
<dbReference type="GO" id="GO:0061630">
    <property type="term" value="F:ubiquitin protein ligase activity"/>
    <property type="evidence" value="ECO:0007669"/>
    <property type="project" value="TreeGrafter"/>
</dbReference>
<proteinExistence type="predicted"/>
<dbReference type="InterPro" id="IPR013083">
    <property type="entry name" value="Znf_RING/FYVE/PHD"/>
</dbReference>
<dbReference type="PANTHER" id="PTHR13459">
    <property type="entry name" value="E3 UBIQUITIN-PROTEIN LIGASE RNF220 ISOFORM X1"/>
    <property type="match status" value="1"/>
</dbReference>
<name>A0A8E2DR85_9APHY</name>
<dbReference type="Proteomes" id="UP000250043">
    <property type="component" value="Unassembled WGS sequence"/>
</dbReference>
<evidence type="ECO:0000256" key="2">
    <source>
        <dbReference type="SAM" id="MobiDB-lite"/>
    </source>
</evidence>
<feature type="domain" description="RING-type" evidence="3">
    <location>
        <begin position="393"/>
        <end position="432"/>
    </location>
</feature>
<dbReference type="PANTHER" id="PTHR13459:SF1">
    <property type="entry name" value="E3 UBIQUITIN-PROTEIN LIGASE RNF220 ISOFORM X1"/>
    <property type="match status" value="1"/>
</dbReference>
<reference evidence="4 5" key="1">
    <citation type="submission" date="2016-07" db="EMBL/GenBank/DDBJ databases">
        <title>Draft genome of the white-rot fungus Obba rivulosa 3A-2.</title>
        <authorList>
            <consortium name="DOE Joint Genome Institute"/>
            <person name="Miettinen O."/>
            <person name="Riley R."/>
            <person name="Acob R."/>
            <person name="Barry K."/>
            <person name="Cullen D."/>
            <person name="De Vries R."/>
            <person name="Hainaut M."/>
            <person name="Hatakka A."/>
            <person name="Henrissat B."/>
            <person name="Hilden K."/>
            <person name="Kuo R."/>
            <person name="Labutti K."/>
            <person name="Lipzen A."/>
            <person name="Makela M.R."/>
            <person name="Sandor L."/>
            <person name="Spatafora J.W."/>
            <person name="Grigoriev I.V."/>
            <person name="Hibbett D.S."/>
        </authorList>
    </citation>
    <scope>NUCLEOTIDE SEQUENCE [LARGE SCALE GENOMIC DNA]</scope>
    <source>
        <strain evidence="4 5">3A-2</strain>
    </source>
</reference>
<feature type="region of interest" description="Disordered" evidence="2">
    <location>
        <begin position="89"/>
        <end position="111"/>
    </location>
</feature>
<dbReference type="Pfam" id="PF15926">
    <property type="entry name" value="RNF220"/>
    <property type="match status" value="1"/>
</dbReference>
<keyword evidence="1" id="KW-0863">Zinc-finger</keyword>
<accession>A0A8E2DR85</accession>
<dbReference type="OrthoDB" id="6270329at2759"/>
<evidence type="ECO:0000256" key="1">
    <source>
        <dbReference type="PROSITE-ProRule" id="PRU00175"/>
    </source>
</evidence>
<feature type="region of interest" description="Disordered" evidence="2">
    <location>
        <begin position="1"/>
        <end position="49"/>
    </location>
</feature>
<gene>
    <name evidence="4" type="ORF">OBBRIDRAFT_770047</name>
</gene>
<organism evidence="4 5">
    <name type="scientific">Obba rivulosa</name>
    <dbReference type="NCBI Taxonomy" id="1052685"/>
    <lineage>
        <taxon>Eukaryota</taxon>
        <taxon>Fungi</taxon>
        <taxon>Dikarya</taxon>
        <taxon>Basidiomycota</taxon>
        <taxon>Agaricomycotina</taxon>
        <taxon>Agaricomycetes</taxon>
        <taxon>Polyporales</taxon>
        <taxon>Gelatoporiaceae</taxon>
        <taxon>Obba</taxon>
    </lineage>
</organism>
<keyword evidence="1" id="KW-0479">Metal-binding</keyword>
<keyword evidence="1" id="KW-0862">Zinc</keyword>
<dbReference type="GO" id="GO:0008270">
    <property type="term" value="F:zinc ion binding"/>
    <property type="evidence" value="ECO:0007669"/>
    <property type="project" value="UniProtKB-KW"/>
</dbReference>
<dbReference type="Pfam" id="PF13923">
    <property type="entry name" value="zf-C3HC4_2"/>
    <property type="match status" value="1"/>
</dbReference>
<dbReference type="EMBL" id="KV722345">
    <property type="protein sequence ID" value="OCH94305.1"/>
    <property type="molecule type" value="Genomic_DNA"/>
</dbReference>
<dbReference type="Gene3D" id="3.30.40.10">
    <property type="entry name" value="Zinc/RING finger domain, C3HC4 (zinc finger)"/>
    <property type="match status" value="1"/>
</dbReference>
<dbReference type="SUPFAM" id="SSF57850">
    <property type="entry name" value="RING/U-box"/>
    <property type="match status" value="1"/>
</dbReference>
<dbReference type="InterPro" id="IPR031824">
    <property type="entry name" value="RNF220_mid"/>
</dbReference>
<evidence type="ECO:0000313" key="4">
    <source>
        <dbReference type="EMBL" id="OCH94305.1"/>
    </source>
</evidence>
<dbReference type="PROSITE" id="PS50089">
    <property type="entry name" value="ZF_RING_2"/>
    <property type="match status" value="1"/>
</dbReference>
<dbReference type="GO" id="GO:0016567">
    <property type="term" value="P:protein ubiquitination"/>
    <property type="evidence" value="ECO:0007669"/>
    <property type="project" value="TreeGrafter"/>
</dbReference>
<keyword evidence="5" id="KW-1185">Reference proteome</keyword>
<sequence length="445" mass="49119">MPARGAAKGKRTREASISDQETPLSSSSTHNTPDLAAAPAKKPKRADTRQCPVCEEAIPVRLLERHSVLEMERVEEIMQQIGSMEVLADAEPDEGLTSRSRRSAVKARKSIRRTEASSRSIASSSQVTLEQIEHTLRTLKKHRKQRYAKLKELTFEDEDAPWWGAGRGAEATACPVCGRMVPGDTDVVEAHVDACIAHMSILEGQSSAQRRDGEADIDVDIDGNESMRSGVMEGVSLRGLGFSTRNRTQQDIEDEVDIDGMDDVAFGAPQFTEDDVLLPSSDLKRQQDEDVDVDIDYDENAASVKPEPGGDEGEKTLRELVAEGKVVRRRVEAVEEVKRTMDEVMGVGEAEEVDRAVETARKAGDNLALIQALQNKINLMISMKVSSSTSLLCRICLDPYTEPTVSTGCWHTCCRECWLRCLGSTKLCPICKRITGAMDLRRIYL</sequence>
<protein>
    <recommendedName>
        <fullName evidence="3">RING-type domain-containing protein</fullName>
    </recommendedName>
</protein>
<feature type="compositionally biased region" description="Basic residues" evidence="2">
    <location>
        <begin position="99"/>
        <end position="111"/>
    </location>
</feature>
<feature type="compositionally biased region" description="Polar residues" evidence="2">
    <location>
        <begin position="15"/>
        <end position="32"/>
    </location>
</feature>